<accession>A0A8J2KWF4</accession>
<protein>
    <submittedName>
        <fullName evidence="1">Uncharacterized protein</fullName>
    </submittedName>
</protein>
<keyword evidence="2" id="KW-1185">Reference proteome</keyword>
<evidence type="ECO:0000313" key="1">
    <source>
        <dbReference type="EMBL" id="CAG7821117.1"/>
    </source>
</evidence>
<comment type="caution">
    <text evidence="1">The sequence shown here is derived from an EMBL/GenBank/DDBJ whole genome shotgun (WGS) entry which is preliminary data.</text>
</comment>
<dbReference type="EMBL" id="CAJVCH010500381">
    <property type="protein sequence ID" value="CAG7821117.1"/>
    <property type="molecule type" value="Genomic_DNA"/>
</dbReference>
<gene>
    <name evidence="1" type="ORF">AFUS01_LOCUS31472</name>
</gene>
<dbReference type="AlphaFoldDB" id="A0A8J2KWF4"/>
<name>A0A8J2KWF4_9HEXA</name>
<reference evidence="1" key="1">
    <citation type="submission" date="2021-06" db="EMBL/GenBank/DDBJ databases">
        <authorList>
            <person name="Hodson N. C."/>
            <person name="Mongue J. A."/>
            <person name="Jaron S. K."/>
        </authorList>
    </citation>
    <scope>NUCLEOTIDE SEQUENCE</scope>
</reference>
<feature type="non-terminal residue" evidence="1">
    <location>
        <position position="1"/>
    </location>
</feature>
<evidence type="ECO:0000313" key="2">
    <source>
        <dbReference type="Proteomes" id="UP000708208"/>
    </source>
</evidence>
<proteinExistence type="predicted"/>
<dbReference type="OrthoDB" id="3598281at2759"/>
<dbReference type="Proteomes" id="UP000708208">
    <property type="component" value="Unassembled WGS sequence"/>
</dbReference>
<sequence>PLEDVDDVASNVTKTSTMIVCKGDLETLDFESVFVVFNSVAIKVETFLSAVDLAFKIFYVFNLPFPSACGSVWQFLDYDVYDMVQKVPLLPGVLELTAFFNQEAE</sequence>
<organism evidence="1 2">
    <name type="scientific">Allacma fusca</name>
    <dbReference type="NCBI Taxonomy" id="39272"/>
    <lineage>
        <taxon>Eukaryota</taxon>
        <taxon>Metazoa</taxon>
        <taxon>Ecdysozoa</taxon>
        <taxon>Arthropoda</taxon>
        <taxon>Hexapoda</taxon>
        <taxon>Collembola</taxon>
        <taxon>Symphypleona</taxon>
        <taxon>Sminthuridae</taxon>
        <taxon>Allacma</taxon>
    </lineage>
</organism>